<name>A5ZMW7_9FIRM</name>
<protein>
    <submittedName>
        <fullName evidence="1">Uncharacterized protein</fullName>
    </submittedName>
</protein>
<sequence length="40" mass="4854">MKQLIISDKVQKEMLTDFMIMRETKGLNEQKDRKADKKKR</sequence>
<dbReference type="EMBL" id="AAVO02000001">
    <property type="protein sequence ID" value="EDM89211.1"/>
    <property type="molecule type" value="Genomic_DNA"/>
</dbReference>
<accession>A5ZMW7</accession>
<proteinExistence type="predicted"/>
<dbReference type="AlphaFoldDB" id="A5ZMW7"/>
<evidence type="ECO:0000313" key="2">
    <source>
        <dbReference type="Proteomes" id="UP000006002"/>
    </source>
</evidence>
<dbReference type="HOGENOM" id="CLU_3285748_0_0_9"/>
<reference evidence="1 2" key="1">
    <citation type="submission" date="2007-03" db="EMBL/GenBank/DDBJ databases">
        <authorList>
            <person name="Fulton L."/>
            <person name="Clifton S."/>
            <person name="Fulton B."/>
            <person name="Xu J."/>
            <person name="Minx P."/>
            <person name="Pepin K.H."/>
            <person name="Johnson M."/>
            <person name="Thiruvilangam P."/>
            <person name="Bhonagiri V."/>
            <person name="Nash W.E."/>
            <person name="Mardis E.R."/>
            <person name="Wilson R.K."/>
        </authorList>
    </citation>
    <scope>NUCLEOTIDE SEQUENCE [LARGE SCALE GENOMIC DNA]</scope>
    <source>
        <strain evidence="1 2">ATCC 29174</strain>
    </source>
</reference>
<organism evidence="1 2">
    <name type="scientific">Blautia obeum ATCC 29174</name>
    <dbReference type="NCBI Taxonomy" id="411459"/>
    <lineage>
        <taxon>Bacteria</taxon>
        <taxon>Bacillati</taxon>
        <taxon>Bacillota</taxon>
        <taxon>Clostridia</taxon>
        <taxon>Lachnospirales</taxon>
        <taxon>Lachnospiraceae</taxon>
        <taxon>Blautia</taxon>
    </lineage>
</organism>
<evidence type="ECO:0000313" key="1">
    <source>
        <dbReference type="EMBL" id="EDM89211.1"/>
    </source>
</evidence>
<gene>
    <name evidence="1" type="ORF">RUMOBE_00334</name>
</gene>
<comment type="caution">
    <text evidence="1">The sequence shown here is derived from an EMBL/GenBank/DDBJ whole genome shotgun (WGS) entry which is preliminary data.</text>
</comment>
<dbReference type="Proteomes" id="UP000006002">
    <property type="component" value="Unassembled WGS sequence"/>
</dbReference>
<reference evidence="1 2" key="2">
    <citation type="submission" date="2007-04" db="EMBL/GenBank/DDBJ databases">
        <title>Draft genome sequence of Ruminococcus obeum (ATCC 29174).</title>
        <authorList>
            <person name="Sudarsanam P."/>
            <person name="Ley R."/>
            <person name="Guruge J."/>
            <person name="Turnbaugh P.J."/>
            <person name="Mahowald M."/>
            <person name="Liep D."/>
            <person name="Gordon J."/>
        </authorList>
    </citation>
    <scope>NUCLEOTIDE SEQUENCE [LARGE SCALE GENOMIC DNA]</scope>
    <source>
        <strain evidence="1 2">ATCC 29174</strain>
    </source>
</reference>